<dbReference type="FunFam" id="1.10.8.430:FF:000001">
    <property type="entry name" value="Apoptotic protease-activating factor 1"/>
    <property type="match status" value="1"/>
</dbReference>
<dbReference type="PROSITE" id="PS50294">
    <property type="entry name" value="WD_REPEATS_REGION"/>
    <property type="match status" value="6"/>
</dbReference>
<dbReference type="Pfam" id="PF00619">
    <property type="entry name" value="CARD"/>
    <property type="match status" value="1"/>
</dbReference>
<dbReference type="PRINTS" id="PR00364">
    <property type="entry name" value="DISEASERSIST"/>
</dbReference>
<evidence type="ECO:0000256" key="4">
    <source>
        <dbReference type="ARBA" id="ARBA00022703"/>
    </source>
</evidence>
<evidence type="ECO:0000256" key="8">
    <source>
        <dbReference type="ARBA" id="ARBA00073202"/>
    </source>
</evidence>
<dbReference type="CDD" id="cd00200">
    <property type="entry name" value="WD40"/>
    <property type="match status" value="2"/>
</dbReference>
<feature type="domain" description="CARD" evidence="10">
    <location>
        <begin position="1"/>
        <end position="90"/>
    </location>
</feature>
<evidence type="ECO:0000256" key="3">
    <source>
        <dbReference type="ARBA" id="ARBA00022574"/>
    </source>
</evidence>
<gene>
    <name evidence="11" type="primary">LOC110499902</name>
</gene>
<keyword evidence="6" id="KW-0547">Nucleotide-binding</keyword>
<dbReference type="PROSITE" id="PS50209">
    <property type="entry name" value="CARD"/>
    <property type="match status" value="1"/>
</dbReference>
<dbReference type="InterPro" id="IPR048975">
    <property type="entry name" value="WHD_APAF1"/>
</dbReference>
<dbReference type="InterPro" id="IPR020472">
    <property type="entry name" value="WD40_PAC1"/>
</dbReference>
<evidence type="ECO:0000256" key="2">
    <source>
        <dbReference type="ARBA" id="ARBA00022490"/>
    </source>
</evidence>
<reference evidence="11" key="3">
    <citation type="submission" date="2025-09" db="UniProtKB">
        <authorList>
            <consortium name="Ensembl"/>
        </authorList>
    </citation>
    <scope>IDENTIFICATION</scope>
</reference>
<dbReference type="InterPro" id="IPR036388">
    <property type="entry name" value="WH-like_DNA-bd_sf"/>
</dbReference>
<reference evidence="11" key="1">
    <citation type="submission" date="2020-07" db="EMBL/GenBank/DDBJ databases">
        <title>A long reads based de novo assembly of the rainbow trout Arlee double haploid line genome.</title>
        <authorList>
            <person name="Gao G."/>
            <person name="Palti Y."/>
        </authorList>
    </citation>
    <scope>NUCLEOTIDE SEQUENCE [LARGE SCALE GENOMIC DNA]</scope>
</reference>
<keyword evidence="5" id="KW-0677">Repeat</keyword>
<dbReference type="GO" id="GO:0043293">
    <property type="term" value="C:apoptosome"/>
    <property type="evidence" value="ECO:0007669"/>
    <property type="project" value="InterPro"/>
</dbReference>
<protein>
    <recommendedName>
        <fullName evidence="8">Apoptotic protease-activating factor 1</fullName>
    </recommendedName>
</protein>
<dbReference type="FunFam" id="1.10.533.10:FF:000081">
    <property type="entry name" value="Apoptotic protease-activating factor 1"/>
    <property type="match status" value="1"/>
</dbReference>
<dbReference type="FunFam" id="3.40.50.300:FF:000502">
    <property type="entry name" value="Apoptotic protease-activating factor 1"/>
    <property type="match status" value="1"/>
</dbReference>
<dbReference type="InterPro" id="IPR041452">
    <property type="entry name" value="APAF1_C"/>
</dbReference>
<evidence type="ECO:0000256" key="5">
    <source>
        <dbReference type="ARBA" id="ARBA00022737"/>
    </source>
</evidence>
<dbReference type="Gene3D" id="1.25.40.370">
    <property type="match status" value="1"/>
</dbReference>
<accession>A0A8C7T746</accession>
<dbReference type="PIRSF" id="PIRSF037646">
    <property type="entry name" value="Apop_pept_activating-1"/>
    <property type="match status" value="1"/>
</dbReference>
<keyword evidence="2" id="KW-0963">Cytoplasm</keyword>
<dbReference type="Pfam" id="PF17908">
    <property type="entry name" value="APAF1_C"/>
    <property type="match status" value="1"/>
</dbReference>
<dbReference type="PROSITE" id="PS50082">
    <property type="entry name" value="WD_REPEATS_2"/>
    <property type="match status" value="7"/>
</dbReference>
<dbReference type="InterPro" id="IPR017251">
    <property type="entry name" value="Apaf-1"/>
</dbReference>
<feature type="repeat" description="WD" evidence="9">
    <location>
        <begin position="648"/>
        <end position="689"/>
    </location>
</feature>
<dbReference type="FunFam" id="2.130.10.10:FF:000135">
    <property type="entry name" value="Apoptotic protease-activating factor 1"/>
    <property type="match status" value="1"/>
</dbReference>
<dbReference type="SUPFAM" id="SSF50978">
    <property type="entry name" value="WD40 repeat-like"/>
    <property type="match status" value="2"/>
</dbReference>
<organism evidence="11 12">
    <name type="scientific">Oncorhynchus mykiss</name>
    <name type="common">Rainbow trout</name>
    <name type="synonym">Salmo gairdneri</name>
    <dbReference type="NCBI Taxonomy" id="8022"/>
    <lineage>
        <taxon>Eukaryota</taxon>
        <taxon>Metazoa</taxon>
        <taxon>Chordata</taxon>
        <taxon>Craniata</taxon>
        <taxon>Vertebrata</taxon>
        <taxon>Euteleostomi</taxon>
        <taxon>Actinopterygii</taxon>
        <taxon>Neopterygii</taxon>
        <taxon>Teleostei</taxon>
        <taxon>Protacanthopterygii</taxon>
        <taxon>Salmoniformes</taxon>
        <taxon>Salmonidae</taxon>
        <taxon>Salmoninae</taxon>
        <taxon>Oncorhynchus</taxon>
    </lineage>
</organism>
<dbReference type="FunFam" id="1.25.40.370:FF:000001">
    <property type="entry name" value="Apoptotic protease-activating factor 1"/>
    <property type="match status" value="1"/>
</dbReference>
<dbReference type="Pfam" id="PF00400">
    <property type="entry name" value="WD40"/>
    <property type="match status" value="9"/>
</dbReference>
<dbReference type="InterPro" id="IPR027417">
    <property type="entry name" value="P-loop_NTPase"/>
</dbReference>
<feature type="repeat" description="WD" evidence="9">
    <location>
        <begin position="1045"/>
        <end position="1086"/>
    </location>
</feature>
<feature type="repeat" description="WD" evidence="9">
    <location>
        <begin position="999"/>
        <end position="1044"/>
    </location>
</feature>
<evidence type="ECO:0000256" key="6">
    <source>
        <dbReference type="ARBA" id="ARBA00022741"/>
    </source>
</evidence>
<evidence type="ECO:0000259" key="10">
    <source>
        <dbReference type="PROSITE" id="PS50209"/>
    </source>
</evidence>
<dbReference type="Gene3D" id="1.10.10.10">
    <property type="entry name" value="Winged helix-like DNA-binding domain superfamily/Winged helix DNA-binding domain"/>
    <property type="match status" value="1"/>
</dbReference>
<dbReference type="InterPro" id="IPR042197">
    <property type="entry name" value="Apaf_helical"/>
</dbReference>
<evidence type="ECO:0000256" key="7">
    <source>
        <dbReference type="ARBA" id="ARBA00022840"/>
    </source>
</evidence>
<dbReference type="InterPro" id="IPR001315">
    <property type="entry name" value="CARD"/>
</dbReference>
<feature type="repeat" description="WD" evidence="9">
    <location>
        <begin position="958"/>
        <end position="999"/>
    </location>
</feature>
<dbReference type="SUPFAM" id="SSF52540">
    <property type="entry name" value="P-loop containing nucleoside triphosphate hydrolases"/>
    <property type="match status" value="1"/>
</dbReference>
<feature type="repeat" description="WD" evidence="9">
    <location>
        <begin position="1087"/>
        <end position="1117"/>
    </location>
</feature>
<evidence type="ECO:0000256" key="1">
    <source>
        <dbReference type="ARBA" id="ARBA00004496"/>
    </source>
</evidence>
<dbReference type="GO" id="GO:0042981">
    <property type="term" value="P:regulation of apoptotic process"/>
    <property type="evidence" value="ECO:0007669"/>
    <property type="project" value="InterPro"/>
</dbReference>
<dbReference type="PANTHER" id="PTHR22845">
    <property type="entry name" value="APOPTOTIC PROTEASE-ACTIVATING FACTOR 1"/>
    <property type="match status" value="1"/>
</dbReference>
<feature type="repeat" description="WD" evidence="9">
    <location>
        <begin position="867"/>
        <end position="908"/>
    </location>
</feature>
<dbReference type="SUPFAM" id="SSF47986">
    <property type="entry name" value="DEATH domain"/>
    <property type="match status" value="1"/>
</dbReference>
<dbReference type="InterPro" id="IPR001680">
    <property type="entry name" value="WD40_rpt"/>
</dbReference>
<dbReference type="InterPro" id="IPR015943">
    <property type="entry name" value="WD40/YVTN_repeat-like_dom_sf"/>
</dbReference>
<dbReference type="InterPro" id="IPR036322">
    <property type="entry name" value="WD40_repeat_dom_sf"/>
</dbReference>
<dbReference type="InterPro" id="IPR002182">
    <property type="entry name" value="NB-ARC"/>
</dbReference>
<dbReference type="Gene3D" id="1.10.533.10">
    <property type="entry name" value="Death Domain, Fas"/>
    <property type="match status" value="1"/>
</dbReference>
<comment type="subcellular location">
    <subcellularLocation>
        <location evidence="1">Cytoplasm</location>
    </subcellularLocation>
</comment>
<dbReference type="GeneTree" id="ENSGT00940000157710"/>
<dbReference type="PRINTS" id="PR00320">
    <property type="entry name" value="GPROTEINBRPT"/>
</dbReference>
<dbReference type="Ensembl" id="ENSOMYT00000081707.2">
    <property type="protein sequence ID" value="ENSOMYP00000075051.2"/>
    <property type="gene ID" value="ENSOMYG00000034118.2"/>
</dbReference>
<dbReference type="AlphaFoldDB" id="A0A8C7T746"/>
<dbReference type="InterPro" id="IPR011029">
    <property type="entry name" value="DEATH-like_dom_sf"/>
</dbReference>
<dbReference type="GO" id="GO:0097190">
    <property type="term" value="P:apoptotic signaling pathway"/>
    <property type="evidence" value="ECO:0007669"/>
    <property type="project" value="InterPro"/>
</dbReference>
<evidence type="ECO:0000313" key="12">
    <source>
        <dbReference type="Proteomes" id="UP000694395"/>
    </source>
</evidence>
<reference evidence="11" key="2">
    <citation type="submission" date="2025-08" db="UniProtKB">
        <authorList>
            <consortium name="Ensembl"/>
        </authorList>
    </citation>
    <scope>IDENTIFICATION</scope>
</reference>
<dbReference type="GO" id="GO:0043531">
    <property type="term" value="F:ADP binding"/>
    <property type="evidence" value="ECO:0007669"/>
    <property type="project" value="InterPro"/>
</dbReference>
<feature type="repeat" description="WD" evidence="9">
    <location>
        <begin position="731"/>
        <end position="772"/>
    </location>
</feature>
<name>A0A8C7T746_ONCMY</name>
<dbReference type="SMART" id="SM00320">
    <property type="entry name" value="WD40"/>
    <property type="match status" value="11"/>
</dbReference>
<dbReference type="Gene3D" id="2.130.10.10">
    <property type="entry name" value="YVTN repeat-like/Quinoprotein amine dehydrogenase"/>
    <property type="match status" value="2"/>
</dbReference>
<dbReference type="Gene3D" id="3.40.50.300">
    <property type="entry name" value="P-loop containing nucleotide triphosphate hydrolases"/>
    <property type="match status" value="1"/>
</dbReference>
<dbReference type="GO" id="GO:0005524">
    <property type="term" value="F:ATP binding"/>
    <property type="evidence" value="ECO:0007669"/>
    <property type="project" value="UniProtKB-KW"/>
</dbReference>
<keyword evidence="12" id="KW-1185">Reference proteome</keyword>
<dbReference type="Pfam" id="PF21296">
    <property type="entry name" value="WHD_APAF1"/>
    <property type="match status" value="1"/>
</dbReference>
<keyword evidence="4" id="KW-0053">Apoptosis</keyword>
<dbReference type="Proteomes" id="UP000694395">
    <property type="component" value="Chromosome 15"/>
</dbReference>
<dbReference type="PROSITE" id="PS00678">
    <property type="entry name" value="WD_REPEATS_1"/>
    <property type="match status" value="2"/>
</dbReference>
<dbReference type="PANTHER" id="PTHR22845:SF5">
    <property type="entry name" value="APOPTOTIC PROTEASE-ACTIVATING FACTOR 1"/>
    <property type="match status" value="1"/>
</dbReference>
<evidence type="ECO:0000256" key="9">
    <source>
        <dbReference type="PROSITE-ProRule" id="PRU00221"/>
    </source>
</evidence>
<dbReference type="Pfam" id="PF00931">
    <property type="entry name" value="NB-ARC"/>
    <property type="match status" value="1"/>
</dbReference>
<dbReference type="Gene3D" id="1.10.8.430">
    <property type="entry name" value="Helical domain of apoptotic protease-activating factors"/>
    <property type="match status" value="1"/>
</dbReference>
<keyword evidence="7" id="KW-0067">ATP-binding</keyword>
<evidence type="ECO:0000313" key="11">
    <source>
        <dbReference type="Ensembl" id="ENSOMYP00000075051.2"/>
    </source>
</evidence>
<keyword evidence="3 9" id="KW-0853">WD repeat</keyword>
<dbReference type="InterPro" id="IPR019775">
    <property type="entry name" value="WD40_repeat_CS"/>
</dbReference>
<proteinExistence type="predicted"/>
<dbReference type="SMART" id="SM00114">
    <property type="entry name" value="CARD"/>
    <property type="match status" value="1"/>
</dbReference>
<sequence>MEEGARSCLLQSRSSLEQDIRASYLMDHMISDGVLTGDEEDRIRSKPTRKEQAAALLELLLRKDNHAYISFYNALVRESYGDLASLLHNSLPLVSPEAEKSFSDGGTRYVQAVLSEGGVPQRPVVFVSRPALMNRVREKLYHLQKEPGWVTVFGMAGSGKSVLAAEAVRDHALITECFPGGVHWLSVGQLDRSDLLVRIQSLCFRLEQQSQEKDPSSSLHRPPGSLEEAKERLRFLMLRRYPRSLLILDDIWDSSVLKAFDIQCRVLLTTRDRSLADCVSGSGLEEDQALEILALYVNGKPQRLPEQARSIVRECKGSPLVVSLIGALLREFPDRWAYYLHTLQQKKFKRIRKSSSYDYDALDQAMAASIQVLSEEHRERYIDLTVLEKDVKVPAKVLSVLWDLEPEEVEDVLQDFVNKSLLFRDCHHRPYLYYLHDLQLDFLAEMNRSGLESLHTKVVRQYQQRYSQGPPTSGDEECLYWFRFLTYHMAKANLTQELCSLMFSLDWVRTKAQIMGPAHLINDYVEYGAILDKEVRGQFQEFLSLNGHQLEQRPFPDVVQLALSQPDSSEVYRQALLQAQERATRGGLYLDWVNKSSLKSLSRLVVQPHQGSIYSACFSHDGTKIASCGSSKTLRVFKSTSGEKMLEIQAHDDEVLCCAFSPDDRLLATCSSDRKVKVWNVERGTLMRVFEDEHEEQVNHCQFTNTRRRLLLATCSNDKFMNTKVSLCNTMFGHLEPVNHCCFSPDDAYLSTSSSDGTLKLWEVSSANEWKSIDVADMFSEQREQTEVMVKCSTWSAGGRTIICAARNAVFVFDVEAAAMLLEIRTSRLSTVQYCHACPSSNLVAIALSHYAVELWDIETSKKMADCSGHLSWVHGVQFSPDGSLLLSCSDDQTVRVWETKKVHTSSAVCLKRDSDVLFNNGFNWNHLSLPSPPSPLSPSPLSPQVLEVPSGTSLATLQGHTRTVLHCQFTPEGHTLITSSEDTTIRVWRWRTGECVVLEGHKEQVRCFSLLTTTPSSETHLLSWSFDGTIKVWDMSSGERLQDLVCHQGAVLACDVSPDGQLFATTSADKTAKVWSSASWECVRLLTGHQDCVRSCRFSWDGRRLATGDDNGEIRICSRDNKDAMDSLHGGWVTDLHFSPDNTVLLSTGGYIKWWNVEKGEALQTFYPTGANLKRIHVSPDFSTFVTIDNIGILYILKKVE</sequence>